<organism evidence="8 9">
    <name type="scientific">Candidatus Berkelbacteria bacterium CG10_big_fil_rev_8_21_14_0_10_43_13</name>
    <dbReference type="NCBI Taxonomy" id="1974514"/>
    <lineage>
        <taxon>Bacteria</taxon>
        <taxon>Candidatus Berkelbacteria</taxon>
    </lineage>
</organism>
<protein>
    <recommendedName>
        <fullName evidence="4">Alanine racemase</fullName>
        <ecNumber evidence="4">5.1.1.1</ecNumber>
    </recommendedName>
</protein>
<evidence type="ECO:0000259" key="7">
    <source>
        <dbReference type="SMART" id="SM01005"/>
    </source>
</evidence>
<feature type="active site" description="Proton acceptor; specific for L-alanine" evidence="4">
    <location>
        <position position="300"/>
    </location>
</feature>
<feature type="modified residue" description="N6-(pyridoxal phosphate)lysine" evidence="4 5">
    <location>
        <position position="44"/>
    </location>
</feature>
<dbReference type="InterPro" id="IPR000821">
    <property type="entry name" value="Ala_racemase"/>
</dbReference>
<dbReference type="PRINTS" id="PR00992">
    <property type="entry name" value="ALARACEMASE"/>
</dbReference>
<dbReference type="UniPathway" id="UPA00042">
    <property type="reaction ID" value="UER00497"/>
</dbReference>
<dbReference type="AlphaFoldDB" id="A0A2H0W5V1"/>
<evidence type="ECO:0000256" key="5">
    <source>
        <dbReference type="PIRSR" id="PIRSR600821-50"/>
    </source>
</evidence>
<dbReference type="CDD" id="cd00430">
    <property type="entry name" value="PLPDE_III_AR"/>
    <property type="match status" value="1"/>
</dbReference>
<comment type="pathway">
    <text evidence="4">Amino-acid biosynthesis; D-alanine biosynthesis; D-alanine from L-alanine: step 1/1.</text>
</comment>
<dbReference type="NCBIfam" id="TIGR00492">
    <property type="entry name" value="alr"/>
    <property type="match status" value="1"/>
</dbReference>
<comment type="caution">
    <text evidence="8">The sequence shown here is derived from an EMBL/GenBank/DDBJ whole genome shotgun (WGS) entry which is preliminary data.</text>
</comment>
<dbReference type="InterPro" id="IPR020622">
    <property type="entry name" value="Ala_racemase_pyridoxalP-BS"/>
</dbReference>
<comment type="catalytic activity">
    <reaction evidence="4">
        <text>L-alanine = D-alanine</text>
        <dbReference type="Rhea" id="RHEA:20249"/>
        <dbReference type="ChEBI" id="CHEBI:57416"/>
        <dbReference type="ChEBI" id="CHEBI:57972"/>
        <dbReference type="EC" id="5.1.1.1"/>
    </reaction>
</comment>
<dbReference type="InterPro" id="IPR001608">
    <property type="entry name" value="Ala_racemase_N"/>
</dbReference>
<comment type="similarity">
    <text evidence="4">Belongs to the alanine racemase family.</text>
</comment>
<dbReference type="PANTHER" id="PTHR30511:SF0">
    <property type="entry name" value="ALANINE RACEMASE, CATABOLIC-RELATED"/>
    <property type="match status" value="1"/>
</dbReference>
<dbReference type="InterPro" id="IPR009006">
    <property type="entry name" value="Ala_racemase/Decarboxylase_C"/>
</dbReference>
<feature type="active site" description="Proton acceptor; specific for D-alanine" evidence="4">
    <location>
        <position position="44"/>
    </location>
</feature>
<dbReference type="PROSITE" id="PS00395">
    <property type="entry name" value="ALANINE_RACEMASE"/>
    <property type="match status" value="1"/>
</dbReference>
<dbReference type="EMBL" id="PEZW01000023">
    <property type="protein sequence ID" value="PIS07450.1"/>
    <property type="molecule type" value="Genomic_DNA"/>
</dbReference>
<evidence type="ECO:0000256" key="3">
    <source>
        <dbReference type="ARBA" id="ARBA00023235"/>
    </source>
</evidence>
<dbReference type="GO" id="GO:0030170">
    <property type="term" value="F:pyridoxal phosphate binding"/>
    <property type="evidence" value="ECO:0007669"/>
    <property type="project" value="UniProtKB-UniRule"/>
</dbReference>
<evidence type="ECO:0000256" key="1">
    <source>
        <dbReference type="ARBA" id="ARBA00001933"/>
    </source>
</evidence>
<dbReference type="GO" id="GO:0008784">
    <property type="term" value="F:alanine racemase activity"/>
    <property type="evidence" value="ECO:0007669"/>
    <property type="project" value="UniProtKB-UniRule"/>
</dbReference>
<feature type="domain" description="Alanine racemase C-terminal" evidence="7">
    <location>
        <begin position="279"/>
        <end position="407"/>
    </location>
</feature>
<keyword evidence="2 4" id="KW-0663">Pyridoxal phosphate</keyword>
<dbReference type="HAMAP" id="MF_01201">
    <property type="entry name" value="Ala_racemase"/>
    <property type="match status" value="1"/>
</dbReference>
<dbReference type="Proteomes" id="UP000231382">
    <property type="component" value="Unassembled WGS sequence"/>
</dbReference>
<dbReference type="Pfam" id="PF01168">
    <property type="entry name" value="Ala_racemase_N"/>
    <property type="match status" value="1"/>
</dbReference>
<dbReference type="SUPFAM" id="SSF51419">
    <property type="entry name" value="PLP-binding barrel"/>
    <property type="match status" value="1"/>
</dbReference>
<evidence type="ECO:0000256" key="2">
    <source>
        <dbReference type="ARBA" id="ARBA00022898"/>
    </source>
</evidence>
<dbReference type="GO" id="GO:0005829">
    <property type="term" value="C:cytosol"/>
    <property type="evidence" value="ECO:0007669"/>
    <property type="project" value="TreeGrafter"/>
</dbReference>
<dbReference type="SUPFAM" id="SSF50621">
    <property type="entry name" value="Alanine racemase C-terminal domain-like"/>
    <property type="match status" value="1"/>
</dbReference>
<dbReference type="SMART" id="SM01005">
    <property type="entry name" value="Ala_racemase_C"/>
    <property type="match status" value="1"/>
</dbReference>
<dbReference type="PANTHER" id="PTHR30511">
    <property type="entry name" value="ALANINE RACEMASE"/>
    <property type="match status" value="1"/>
</dbReference>
<dbReference type="FunFam" id="3.20.20.10:FF:000002">
    <property type="entry name" value="Alanine racemase"/>
    <property type="match status" value="1"/>
</dbReference>
<feature type="binding site" evidence="4 6">
    <location>
        <position position="348"/>
    </location>
    <ligand>
        <name>substrate</name>
    </ligand>
</feature>
<dbReference type="Gene3D" id="3.20.20.10">
    <property type="entry name" value="Alanine racemase"/>
    <property type="match status" value="1"/>
</dbReference>
<evidence type="ECO:0000256" key="6">
    <source>
        <dbReference type="PIRSR" id="PIRSR600821-52"/>
    </source>
</evidence>
<name>A0A2H0W5V1_9BACT</name>
<dbReference type="InterPro" id="IPR029066">
    <property type="entry name" value="PLP-binding_barrel"/>
</dbReference>
<dbReference type="GO" id="GO:0030632">
    <property type="term" value="P:D-alanine biosynthetic process"/>
    <property type="evidence" value="ECO:0007669"/>
    <property type="project" value="UniProtKB-UniRule"/>
</dbReference>
<feature type="binding site" evidence="4 6">
    <location>
        <position position="162"/>
    </location>
    <ligand>
        <name>substrate</name>
    </ligand>
</feature>
<dbReference type="Pfam" id="PF00842">
    <property type="entry name" value="Ala_racemase_C"/>
    <property type="match status" value="1"/>
</dbReference>
<dbReference type="EC" id="5.1.1.1" evidence="4"/>
<comment type="cofactor">
    <cofactor evidence="1 4 5">
        <name>pyridoxal 5'-phosphate</name>
        <dbReference type="ChEBI" id="CHEBI:597326"/>
    </cofactor>
</comment>
<comment type="function">
    <text evidence="4">Catalyzes the interconversion of L-alanine and D-alanine. May also act on other amino acids.</text>
</comment>
<evidence type="ECO:0000313" key="8">
    <source>
        <dbReference type="EMBL" id="PIS07450.1"/>
    </source>
</evidence>
<sequence>MKKYDYAKSDVRTWLEIDTKKLRHNYSEFRKLIGAKCRLMAVVKSNAYGHGLIDYSKTLDKFGVDWFGVDSFVEAIKLRKAGIQKPILVLGYTLPENYKQASEQNISLTISSLEQLKTLLCHCEESACDEATYHDGLPRSLWRPRNDNVLKVHLKIDTGMHRQGFQSHELDEMVKIIKSMKFIKIEGIYSHFAEVISPKYQSSKQQLNAFNATLKTLEPYSHTRCGSKGLIKHMAASAAAVTLPESRFDMVRIGIGLTGIWPSEQGKKKFLGTIKLLPVMSWKTIITEIKTIESKEGVGYGFSHRTKRKTKIAILPIGYWHGFKWSLSNKGCVLVSGQSCPVIGRVCMDMTIIDVTDLKSVSVGDIVTIIGSDGENEMTVEKMAELAGSYRYEIITTINPLIQKIYR</sequence>
<keyword evidence="3 4" id="KW-0413">Isomerase</keyword>
<accession>A0A2H0W5V1</accession>
<evidence type="ECO:0000256" key="4">
    <source>
        <dbReference type="HAMAP-Rule" id="MF_01201"/>
    </source>
</evidence>
<evidence type="ECO:0000313" key="9">
    <source>
        <dbReference type="Proteomes" id="UP000231382"/>
    </source>
</evidence>
<reference evidence="9" key="1">
    <citation type="submission" date="2017-09" db="EMBL/GenBank/DDBJ databases">
        <title>Depth-based differentiation of microbial function through sediment-hosted aquifers and enrichment of novel symbionts in the deep terrestrial subsurface.</title>
        <authorList>
            <person name="Probst A.J."/>
            <person name="Ladd B."/>
            <person name="Jarett J.K."/>
            <person name="Geller-Mcgrath D.E."/>
            <person name="Sieber C.M.K."/>
            <person name="Emerson J.B."/>
            <person name="Anantharaman K."/>
            <person name="Thomas B.C."/>
            <person name="Malmstrom R."/>
            <person name="Stieglmeier M."/>
            <person name="Klingl A."/>
            <person name="Woyke T."/>
            <person name="Ryan C.M."/>
            <person name="Banfield J.F."/>
        </authorList>
    </citation>
    <scope>NUCLEOTIDE SEQUENCE [LARGE SCALE GENOMIC DNA]</scope>
</reference>
<proteinExistence type="inferred from homology"/>
<dbReference type="Gene3D" id="2.40.37.10">
    <property type="entry name" value="Lyase, Ornithine Decarboxylase, Chain A, domain 1"/>
    <property type="match status" value="1"/>
</dbReference>
<dbReference type="InterPro" id="IPR011079">
    <property type="entry name" value="Ala_racemase_C"/>
</dbReference>
<gene>
    <name evidence="8" type="primary">alr</name>
    <name evidence="8" type="ORF">COT78_03515</name>
</gene>